<organism evidence="2 3">
    <name type="scientific">Sporichthya brevicatena</name>
    <dbReference type="NCBI Taxonomy" id="171442"/>
    <lineage>
        <taxon>Bacteria</taxon>
        <taxon>Bacillati</taxon>
        <taxon>Actinomycetota</taxon>
        <taxon>Actinomycetes</taxon>
        <taxon>Sporichthyales</taxon>
        <taxon>Sporichthyaceae</taxon>
        <taxon>Sporichthya</taxon>
    </lineage>
</organism>
<evidence type="ECO:0000313" key="2">
    <source>
        <dbReference type="EMBL" id="GAA0620203.1"/>
    </source>
</evidence>
<name>A0ABN1GUQ0_9ACTN</name>
<dbReference type="PANTHER" id="PTHR12149:SF8">
    <property type="entry name" value="PROTEIN-RIBULOSAMINE 3-KINASE"/>
    <property type="match status" value="1"/>
</dbReference>
<protein>
    <submittedName>
        <fullName evidence="2">Fructosamine kinase family protein</fullName>
    </submittedName>
</protein>
<gene>
    <name evidence="2" type="ORF">GCM10009547_23450</name>
</gene>
<dbReference type="Gene3D" id="3.30.200.20">
    <property type="entry name" value="Phosphorylase Kinase, domain 1"/>
    <property type="match status" value="1"/>
</dbReference>
<dbReference type="SUPFAM" id="SSF56112">
    <property type="entry name" value="Protein kinase-like (PK-like)"/>
    <property type="match status" value="1"/>
</dbReference>
<dbReference type="EMBL" id="BAAAHE010000017">
    <property type="protein sequence ID" value="GAA0620203.1"/>
    <property type="molecule type" value="Genomic_DNA"/>
</dbReference>
<dbReference type="InterPro" id="IPR016477">
    <property type="entry name" value="Fructo-/Ketosamine-3-kinase"/>
</dbReference>
<dbReference type="Pfam" id="PF03881">
    <property type="entry name" value="Fructosamin_kin"/>
    <property type="match status" value="1"/>
</dbReference>
<evidence type="ECO:0000256" key="1">
    <source>
        <dbReference type="PIRNR" id="PIRNR006221"/>
    </source>
</evidence>
<accession>A0ABN1GUQ0</accession>
<dbReference type="PIRSF" id="PIRSF006221">
    <property type="entry name" value="Ketosamine-3-kinase"/>
    <property type="match status" value="1"/>
</dbReference>
<dbReference type="Gene3D" id="1.10.510.10">
    <property type="entry name" value="Transferase(Phosphotransferase) domain 1"/>
    <property type="match status" value="1"/>
</dbReference>
<dbReference type="Gene3D" id="1.20.1270.240">
    <property type="match status" value="1"/>
</dbReference>
<proteinExistence type="inferred from homology"/>
<evidence type="ECO:0000313" key="3">
    <source>
        <dbReference type="Proteomes" id="UP001500957"/>
    </source>
</evidence>
<keyword evidence="1" id="KW-0808">Transferase</keyword>
<dbReference type="PANTHER" id="PTHR12149">
    <property type="entry name" value="FRUCTOSAMINE 3 KINASE-RELATED PROTEIN"/>
    <property type="match status" value="1"/>
</dbReference>
<keyword evidence="3" id="KW-1185">Reference proteome</keyword>
<dbReference type="InterPro" id="IPR011009">
    <property type="entry name" value="Kinase-like_dom_sf"/>
</dbReference>
<dbReference type="GO" id="GO:0016301">
    <property type="term" value="F:kinase activity"/>
    <property type="evidence" value="ECO:0007669"/>
    <property type="project" value="UniProtKB-KW"/>
</dbReference>
<sequence>MPRDPADPADGRVVFAKTRPGAPADFFRTEADGLRRLGAAGGAPVPAVLDVTDDALVLEWIEPGRPTPAAAEEFGRALAATHAAGAEHFGGTGDGYLGSLRLPNRPAATWPELYAEQRVGAALKHAVDRGRIDAADAALVEQVLAVLPAVAGPAEPPALLHGDLWAGNVHWSAAGPAYLIDPAVHGGHRETDLAMLALFGCPLLERILAAYGEAFPLGDGWRDRVALHQLHPVVVHAALFGGGYGAQAGRLARAVLRTVG</sequence>
<comment type="caution">
    <text evidence="2">The sequence shown here is derived from an EMBL/GenBank/DDBJ whole genome shotgun (WGS) entry which is preliminary data.</text>
</comment>
<comment type="similarity">
    <text evidence="1">Belongs to the fructosamine kinase family.</text>
</comment>
<keyword evidence="1 2" id="KW-0418">Kinase</keyword>
<dbReference type="RefSeq" id="WP_344604879.1">
    <property type="nucleotide sequence ID" value="NZ_BAAAHE010000017.1"/>
</dbReference>
<reference evidence="3" key="1">
    <citation type="journal article" date="2019" name="Int. J. Syst. Evol. Microbiol.">
        <title>The Global Catalogue of Microorganisms (GCM) 10K type strain sequencing project: providing services to taxonomists for standard genome sequencing and annotation.</title>
        <authorList>
            <consortium name="The Broad Institute Genomics Platform"/>
            <consortium name="The Broad Institute Genome Sequencing Center for Infectious Disease"/>
            <person name="Wu L."/>
            <person name="Ma J."/>
        </authorList>
    </citation>
    <scope>NUCLEOTIDE SEQUENCE [LARGE SCALE GENOMIC DNA]</scope>
    <source>
        <strain evidence="3">JCM 10671</strain>
    </source>
</reference>
<dbReference type="Proteomes" id="UP001500957">
    <property type="component" value="Unassembled WGS sequence"/>
</dbReference>